<comment type="caution">
    <text evidence="1">The sequence shown here is derived from an EMBL/GenBank/DDBJ whole genome shotgun (WGS) entry which is preliminary data.</text>
</comment>
<keyword evidence="2" id="KW-1185">Reference proteome</keyword>
<protein>
    <submittedName>
        <fullName evidence="1">Uncharacterized protein</fullName>
    </submittedName>
</protein>
<accession>A0A1X0JS91</accession>
<proteinExistence type="predicted"/>
<evidence type="ECO:0000313" key="2">
    <source>
        <dbReference type="Proteomes" id="UP000192411"/>
    </source>
</evidence>
<gene>
    <name evidence="1" type="ORF">BST47_12500</name>
</gene>
<dbReference type="EMBL" id="MVIM01000005">
    <property type="protein sequence ID" value="ORB65748.1"/>
    <property type="molecule type" value="Genomic_DNA"/>
</dbReference>
<name>A0A1X0JS91_9MYCO</name>
<reference evidence="1 2" key="1">
    <citation type="submission" date="2017-02" db="EMBL/GenBank/DDBJ databases">
        <title>The new phylogeny of genus Mycobacterium.</title>
        <authorList>
            <person name="Tortoli E."/>
            <person name="Trovato A."/>
            <person name="Cirillo D.M."/>
        </authorList>
    </citation>
    <scope>NUCLEOTIDE SEQUENCE [LARGE SCALE GENOMIC DNA]</scope>
    <source>
        <strain evidence="1 2">DSM 44338</strain>
    </source>
</reference>
<dbReference type="AlphaFoldDB" id="A0A1X0JS91"/>
<sequence>MRHGGVAHRGVGARSSTDVVEPPLRVSIVGVTTVGTEEAECAVILAVTLVGWFEIGHIRQ</sequence>
<organism evidence="1 2">
    <name type="scientific">Mycolicibacterium tusciae</name>
    <dbReference type="NCBI Taxonomy" id="75922"/>
    <lineage>
        <taxon>Bacteria</taxon>
        <taxon>Bacillati</taxon>
        <taxon>Actinomycetota</taxon>
        <taxon>Actinomycetes</taxon>
        <taxon>Mycobacteriales</taxon>
        <taxon>Mycobacteriaceae</taxon>
        <taxon>Mycolicibacterium</taxon>
    </lineage>
</organism>
<evidence type="ECO:0000313" key="1">
    <source>
        <dbReference type="EMBL" id="ORB65748.1"/>
    </source>
</evidence>
<dbReference type="Proteomes" id="UP000192411">
    <property type="component" value="Unassembled WGS sequence"/>
</dbReference>